<dbReference type="AlphaFoldDB" id="A0A7I5EB33"/>
<evidence type="ECO:0000256" key="1">
    <source>
        <dbReference type="SAM" id="MobiDB-lite"/>
    </source>
</evidence>
<organism evidence="2 3">
    <name type="scientific">Haemonchus contortus</name>
    <name type="common">Barber pole worm</name>
    <dbReference type="NCBI Taxonomy" id="6289"/>
    <lineage>
        <taxon>Eukaryota</taxon>
        <taxon>Metazoa</taxon>
        <taxon>Ecdysozoa</taxon>
        <taxon>Nematoda</taxon>
        <taxon>Chromadorea</taxon>
        <taxon>Rhabditida</taxon>
        <taxon>Rhabditina</taxon>
        <taxon>Rhabditomorpha</taxon>
        <taxon>Strongyloidea</taxon>
        <taxon>Trichostrongylidae</taxon>
        <taxon>Haemonchus</taxon>
    </lineage>
</organism>
<reference evidence="3" key="1">
    <citation type="submission" date="2020-12" db="UniProtKB">
        <authorList>
            <consortium name="WormBaseParasite"/>
        </authorList>
    </citation>
    <scope>IDENTIFICATION</scope>
    <source>
        <strain evidence="3">MHco3</strain>
    </source>
</reference>
<feature type="compositionally biased region" description="Polar residues" evidence="1">
    <location>
        <begin position="50"/>
        <end position="74"/>
    </location>
</feature>
<sequence length="74" mass="8338">MLSVLWSCPVCKRVIHKENLYLHLPVAQFYTEETGEELKSENTAKKSTRTKGQTESRQITPSSRLAPATSENST</sequence>
<evidence type="ECO:0000313" key="2">
    <source>
        <dbReference type="Proteomes" id="UP000025227"/>
    </source>
</evidence>
<dbReference type="WBParaSite" id="HCON_00117850-00001">
    <property type="protein sequence ID" value="HCON_00117850-00001"/>
    <property type="gene ID" value="HCON_00117850"/>
</dbReference>
<protein>
    <submittedName>
        <fullName evidence="3">RING-type domain-containing protein</fullName>
    </submittedName>
</protein>
<feature type="region of interest" description="Disordered" evidence="1">
    <location>
        <begin position="35"/>
        <end position="74"/>
    </location>
</feature>
<accession>A0A7I5EB33</accession>
<keyword evidence="2" id="KW-1185">Reference proteome</keyword>
<dbReference type="Proteomes" id="UP000025227">
    <property type="component" value="Unplaced"/>
</dbReference>
<name>A0A7I5EB33_HAECO</name>
<evidence type="ECO:0000313" key="3">
    <source>
        <dbReference type="WBParaSite" id="HCON_00117850-00001"/>
    </source>
</evidence>
<proteinExistence type="predicted"/>